<reference evidence="4" key="1">
    <citation type="journal article" date="2020" name="mSystems">
        <title>Genome- and Community-Level Interaction Insights into Carbon Utilization and Element Cycling Functions of Hydrothermarchaeota in Hydrothermal Sediment.</title>
        <authorList>
            <person name="Zhou Z."/>
            <person name="Liu Y."/>
            <person name="Xu W."/>
            <person name="Pan J."/>
            <person name="Luo Z.H."/>
            <person name="Li M."/>
        </authorList>
    </citation>
    <scope>NUCLEOTIDE SEQUENCE [LARGE SCALE GENOMIC DNA]</scope>
    <source>
        <strain evidence="4">SpSt-754</strain>
    </source>
</reference>
<evidence type="ECO:0000313" key="4">
    <source>
        <dbReference type="EMBL" id="HGB35341.1"/>
    </source>
</evidence>
<comment type="caution">
    <text evidence="4">The sequence shown here is derived from an EMBL/GenBank/DDBJ whole genome shotgun (WGS) entry which is preliminary data.</text>
</comment>
<evidence type="ECO:0000256" key="2">
    <source>
        <dbReference type="ARBA" id="ARBA00022729"/>
    </source>
</evidence>
<proteinExistence type="inferred from homology"/>
<dbReference type="InterPro" id="IPR005770">
    <property type="entry name" value="PhnD"/>
</dbReference>
<evidence type="ECO:0000256" key="3">
    <source>
        <dbReference type="SAM" id="Phobius"/>
    </source>
</evidence>
<dbReference type="GO" id="GO:0055085">
    <property type="term" value="P:transmembrane transport"/>
    <property type="evidence" value="ECO:0007669"/>
    <property type="project" value="InterPro"/>
</dbReference>
<sequence>MENYRNYRLCRKLYIDLRTNKSNHHKDGIVMNLIVILTMVILPFSLMVTGCSERETKDVLKNEKIIKEGTFTIAILPEQNVFEQKKRYKPLAEYLSNALNTNVKIKLLDSYGTIYDEIKNRTIDGAFFGSFNYVLTKARTEIEPIARPVETGGNSNYKGVIFTKKGSGLNIDIRTWKNKKVSLVHEVTTAGYIFPKWYLKKQGVDDFENYFKKIIFSGSHDAAIIAVFNGQADLGAAKDLIIKKVLPEYPAIRDNIVVLAESISVPSNTLCVRGDLRKDIKLSLKKTLLTLHHVAQGKKALAALNAEKFIETSDLEFDKLRAMAKVIGLDIRRYPFRNLR</sequence>
<comment type="similarity">
    <text evidence="1">Belongs to the phosphate/phosphite/phosphonate binding protein family.</text>
</comment>
<protein>
    <submittedName>
        <fullName evidence="4">Phosphate/phosphite/phosphonate ABC transporter substrate-binding protein</fullName>
    </submittedName>
</protein>
<keyword evidence="3" id="KW-0472">Membrane</keyword>
<name>A0A7V3KM78_UNCW3</name>
<evidence type="ECO:0000256" key="1">
    <source>
        <dbReference type="ARBA" id="ARBA00007162"/>
    </source>
</evidence>
<feature type="transmembrane region" description="Helical" evidence="3">
    <location>
        <begin position="28"/>
        <end position="48"/>
    </location>
</feature>
<keyword evidence="2" id="KW-0732">Signal</keyword>
<dbReference type="PANTHER" id="PTHR35841:SF1">
    <property type="entry name" value="PHOSPHONATES-BINDING PERIPLASMIC PROTEIN"/>
    <property type="match status" value="1"/>
</dbReference>
<dbReference type="Pfam" id="PF12974">
    <property type="entry name" value="Phosphonate-bd"/>
    <property type="match status" value="1"/>
</dbReference>
<dbReference type="EMBL" id="DTGD01000012">
    <property type="protein sequence ID" value="HGB35341.1"/>
    <property type="molecule type" value="Genomic_DNA"/>
</dbReference>
<keyword evidence="3" id="KW-0812">Transmembrane</keyword>
<keyword evidence="3" id="KW-1133">Transmembrane helix</keyword>
<gene>
    <name evidence="4" type="primary">phnD</name>
    <name evidence="4" type="ORF">ENV38_00325</name>
</gene>
<dbReference type="AlphaFoldDB" id="A0A7V3KM78"/>
<accession>A0A7V3KM78</accession>
<organism evidence="4">
    <name type="scientific">candidate division WOR-3 bacterium</name>
    <dbReference type="NCBI Taxonomy" id="2052148"/>
    <lineage>
        <taxon>Bacteria</taxon>
        <taxon>Bacteria division WOR-3</taxon>
    </lineage>
</organism>
<dbReference type="GO" id="GO:0043190">
    <property type="term" value="C:ATP-binding cassette (ABC) transporter complex"/>
    <property type="evidence" value="ECO:0007669"/>
    <property type="project" value="InterPro"/>
</dbReference>
<dbReference type="SUPFAM" id="SSF53850">
    <property type="entry name" value="Periplasmic binding protein-like II"/>
    <property type="match status" value="1"/>
</dbReference>
<dbReference type="Gene3D" id="3.40.190.10">
    <property type="entry name" value="Periplasmic binding protein-like II"/>
    <property type="match status" value="2"/>
</dbReference>
<dbReference type="PANTHER" id="PTHR35841">
    <property type="entry name" value="PHOSPHONATES-BINDING PERIPLASMIC PROTEIN"/>
    <property type="match status" value="1"/>
</dbReference>
<dbReference type="NCBIfam" id="TIGR01098">
    <property type="entry name" value="3A0109s03R"/>
    <property type="match status" value="1"/>
</dbReference>